<feature type="region of interest" description="Disordered" evidence="1">
    <location>
        <begin position="1"/>
        <end position="21"/>
    </location>
</feature>
<sequence>MESEKERQRATPEPRPPSQLDPALYQQKESMLFRLLPQEFHLKIYAHLFSSKRLQWGARKGKEATCPRTRPRQTLALVRTCRRVRDEIGDTWIGQIHLTFKTPEALLDDIPGDWIDGLPLGTEEDETLTKEGERGKEMMVVFKRGFGVDYEEKEGSPFLKRDIRRNAPGMTWQEIRRINLEGEFPLGDSDTYSQDKWESEEDD</sequence>
<evidence type="ECO:0000256" key="1">
    <source>
        <dbReference type="SAM" id="MobiDB-lite"/>
    </source>
</evidence>
<dbReference type="EMBL" id="JAZAVJ010000337">
    <property type="protein sequence ID" value="KAK7398439.1"/>
    <property type="molecule type" value="Genomic_DNA"/>
</dbReference>
<comment type="caution">
    <text evidence="2">The sequence shown here is derived from an EMBL/GenBank/DDBJ whole genome shotgun (WGS) entry which is preliminary data.</text>
</comment>
<accession>A0ABR1GJU5</accession>
<evidence type="ECO:0000313" key="2">
    <source>
        <dbReference type="EMBL" id="KAK7398439.1"/>
    </source>
</evidence>
<proteinExistence type="predicted"/>
<feature type="region of interest" description="Disordered" evidence="1">
    <location>
        <begin position="183"/>
        <end position="203"/>
    </location>
</feature>
<evidence type="ECO:0008006" key="4">
    <source>
        <dbReference type="Google" id="ProtNLM"/>
    </source>
</evidence>
<name>A0ABR1GJU5_9HYPO</name>
<gene>
    <name evidence="2" type="ORF">QQX98_012190</name>
</gene>
<dbReference type="Proteomes" id="UP001498476">
    <property type="component" value="Unassembled WGS sequence"/>
</dbReference>
<evidence type="ECO:0000313" key="3">
    <source>
        <dbReference type="Proteomes" id="UP001498476"/>
    </source>
</evidence>
<organism evidence="2 3">
    <name type="scientific">Neonectria punicea</name>
    <dbReference type="NCBI Taxonomy" id="979145"/>
    <lineage>
        <taxon>Eukaryota</taxon>
        <taxon>Fungi</taxon>
        <taxon>Dikarya</taxon>
        <taxon>Ascomycota</taxon>
        <taxon>Pezizomycotina</taxon>
        <taxon>Sordariomycetes</taxon>
        <taxon>Hypocreomycetidae</taxon>
        <taxon>Hypocreales</taxon>
        <taxon>Nectriaceae</taxon>
        <taxon>Neonectria</taxon>
    </lineage>
</organism>
<reference evidence="2 3" key="1">
    <citation type="journal article" date="2025" name="Microbiol. Resour. Announc.">
        <title>Draft genome sequences for Neonectria magnoliae and Neonectria punicea, canker pathogens of Liriodendron tulipifera and Acer saccharum in West Virginia.</title>
        <authorList>
            <person name="Petronek H.M."/>
            <person name="Kasson M.T."/>
            <person name="Metheny A.M."/>
            <person name="Stauder C.M."/>
            <person name="Lovett B."/>
            <person name="Lynch S.C."/>
            <person name="Garnas J.R."/>
            <person name="Kasson L.R."/>
            <person name="Stajich J.E."/>
        </authorList>
    </citation>
    <scope>NUCLEOTIDE SEQUENCE [LARGE SCALE GENOMIC DNA]</scope>
    <source>
        <strain evidence="2 3">NRRL 64653</strain>
    </source>
</reference>
<feature type="compositionally biased region" description="Basic and acidic residues" evidence="1">
    <location>
        <begin position="1"/>
        <end position="12"/>
    </location>
</feature>
<keyword evidence="3" id="KW-1185">Reference proteome</keyword>
<protein>
    <recommendedName>
        <fullName evidence="4">F-box domain-containing protein</fullName>
    </recommendedName>
</protein>